<keyword evidence="3 10" id="KW-0436">Ligase</keyword>
<keyword evidence="4" id="KW-0547">Nucleotide-binding</keyword>
<dbReference type="PANTHER" id="PTHR11777">
    <property type="entry name" value="ALANYL-TRNA SYNTHETASE"/>
    <property type="match status" value="1"/>
</dbReference>
<evidence type="ECO:0000256" key="6">
    <source>
        <dbReference type="ARBA" id="ARBA00022884"/>
    </source>
</evidence>
<dbReference type="InterPro" id="IPR018164">
    <property type="entry name" value="Ala-tRNA-synth_IIc_N"/>
</dbReference>
<dbReference type="GO" id="GO:0005524">
    <property type="term" value="F:ATP binding"/>
    <property type="evidence" value="ECO:0007669"/>
    <property type="project" value="UniProtKB-KW"/>
</dbReference>
<dbReference type="EMBL" id="JABWDY010039007">
    <property type="protein sequence ID" value="KAF5179282.1"/>
    <property type="molecule type" value="Genomic_DNA"/>
</dbReference>
<evidence type="ECO:0000256" key="4">
    <source>
        <dbReference type="ARBA" id="ARBA00022741"/>
    </source>
</evidence>
<dbReference type="GO" id="GO:0006419">
    <property type="term" value="P:alanyl-tRNA aminoacylation"/>
    <property type="evidence" value="ECO:0007669"/>
    <property type="project" value="InterPro"/>
</dbReference>
<evidence type="ECO:0000256" key="3">
    <source>
        <dbReference type="ARBA" id="ARBA00022598"/>
    </source>
</evidence>
<dbReference type="GO" id="GO:0004813">
    <property type="term" value="F:alanine-tRNA ligase activity"/>
    <property type="evidence" value="ECO:0007669"/>
    <property type="project" value="InterPro"/>
</dbReference>
<dbReference type="InterPro" id="IPR018162">
    <property type="entry name" value="Ala-tRNA-ligase_IIc_anticod-bd"/>
</dbReference>
<evidence type="ECO:0000256" key="1">
    <source>
        <dbReference type="ARBA" id="ARBA00008226"/>
    </source>
</evidence>
<evidence type="ECO:0000259" key="9">
    <source>
        <dbReference type="PROSITE" id="PS50860"/>
    </source>
</evidence>
<dbReference type="PRINTS" id="PR00980">
    <property type="entry name" value="TRNASYNTHALA"/>
</dbReference>
<evidence type="ECO:0000256" key="7">
    <source>
        <dbReference type="ARBA" id="ARBA00022917"/>
    </source>
</evidence>
<dbReference type="PANTHER" id="PTHR11777:SF9">
    <property type="entry name" value="ALANINE--TRNA LIGASE, CYTOPLASMIC"/>
    <property type="match status" value="1"/>
</dbReference>
<dbReference type="GO" id="GO:0002161">
    <property type="term" value="F:aminoacyl-tRNA deacylase activity"/>
    <property type="evidence" value="ECO:0007669"/>
    <property type="project" value="TreeGrafter"/>
</dbReference>
<keyword evidence="5" id="KW-0067">ATP-binding</keyword>
<evidence type="ECO:0000256" key="8">
    <source>
        <dbReference type="ARBA" id="ARBA00023146"/>
    </source>
</evidence>
<proteinExistence type="inferred from homology"/>
<dbReference type="Pfam" id="PF01411">
    <property type="entry name" value="tRNA-synt_2c"/>
    <property type="match status" value="1"/>
</dbReference>
<keyword evidence="2" id="KW-0820">tRNA-binding</keyword>
<keyword evidence="11" id="KW-1185">Reference proteome</keyword>
<evidence type="ECO:0000256" key="5">
    <source>
        <dbReference type="ARBA" id="ARBA00022840"/>
    </source>
</evidence>
<dbReference type="GO" id="GO:0000049">
    <property type="term" value="F:tRNA binding"/>
    <property type="evidence" value="ECO:0007669"/>
    <property type="project" value="UniProtKB-KW"/>
</dbReference>
<evidence type="ECO:0000256" key="2">
    <source>
        <dbReference type="ARBA" id="ARBA00022555"/>
    </source>
</evidence>
<organism evidence="10 11">
    <name type="scientific">Thalictrum thalictroides</name>
    <name type="common">Rue-anemone</name>
    <name type="synonym">Anemone thalictroides</name>
    <dbReference type="NCBI Taxonomy" id="46969"/>
    <lineage>
        <taxon>Eukaryota</taxon>
        <taxon>Viridiplantae</taxon>
        <taxon>Streptophyta</taxon>
        <taxon>Embryophyta</taxon>
        <taxon>Tracheophyta</taxon>
        <taxon>Spermatophyta</taxon>
        <taxon>Magnoliopsida</taxon>
        <taxon>Ranunculales</taxon>
        <taxon>Ranunculaceae</taxon>
        <taxon>Thalictroideae</taxon>
        <taxon>Thalictrum</taxon>
    </lineage>
</organism>
<dbReference type="AlphaFoldDB" id="A0A7J6V4E6"/>
<dbReference type="GO" id="GO:0005829">
    <property type="term" value="C:cytosol"/>
    <property type="evidence" value="ECO:0007669"/>
    <property type="project" value="TreeGrafter"/>
</dbReference>
<accession>A0A7J6V4E6</accession>
<reference evidence="10 11" key="1">
    <citation type="submission" date="2020-06" db="EMBL/GenBank/DDBJ databases">
        <title>Transcriptomic and genomic resources for Thalictrum thalictroides and T. hernandezii: Facilitating candidate gene discovery in an emerging model plant lineage.</title>
        <authorList>
            <person name="Arias T."/>
            <person name="Riano-Pachon D.M."/>
            <person name="Di Stilio V.S."/>
        </authorList>
    </citation>
    <scope>NUCLEOTIDE SEQUENCE [LARGE SCALE GENOMIC DNA]</scope>
    <source>
        <strain evidence="11">cv. WT478/WT964</strain>
        <tissue evidence="10">Leaves</tissue>
    </source>
</reference>
<dbReference type="InterPro" id="IPR002318">
    <property type="entry name" value="Ala-tRNA-lgiase_IIc"/>
</dbReference>
<comment type="similarity">
    <text evidence="1">Belongs to the class-II aminoacyl-tRNA synthetase family.</text>
</comment>
<keyword evidence="8" id="KW-0030">Aminoacyl-tRNA synthetase</keyword>
<dbReference type="Proteomes" id="UP000554482">
    <property type="component" value="Unassembled WGS sequence"/>
</dbReference>
<feature type="domain" description="Alanyl-transfer RNA synthetases family profile" evidence="9">
    <location>
        <begin position="1"/>
        <end position="111"/>
    </location>
</feature>
<protein>
    <submittedName>
        <fullName evidence="10">Alanine--trna ligase</fullName>
    </submittedName>
</protein>
<keyword evidence="6" id="KW-0694">RNA-binding</keyword>
<dbReference type="InterPro" id="IPR018165">
    <property type="entry name" value="Ala-tRNA-synth_IIc_core"/>
</dbReference>
<dbReference type="PROSITE" id="PS50860">
    <property type="entry name" value="AA_TRNA_LIGASE_II_ALA"/>
    <property type="match status" value="1"/>
</dbReference>
<dbReference type="SUPFAM" id="SSF101353">
    <property type="entry name" value="Putative anticodon-binding domain of alanyl-tRNA synthetase (AlaRS)"/>
    <property type="match status" value="1"/>
</dbReference>
<name>A0A7J6V4E6_THATH</name>
<evidence type="ECO:0000313" key="11">
    <source>
        <dbReference type="Proteomes" id="UP000554482"/>
    </source>
</evidence>
<evidence type="ECO:0000313" key="10">
    <source>
        <dbReference type="EMBL" id="KAF5179282.1"/>
    </source>
</evidence>
<keyword evidence="7" id="KW-0648">Protein biosynthesis</keyword>
<comment type="caution">
    <text evidence="10">The sequence shown here is derived from an EMBL/GenBank/DDBJ whole genome shotgun (WGS) entry which is preliminary data.</text>
</comment>
<gene>
    <name evidence="10" type="ORF">FRX31_031130</name>
</gene>
<sequence length="111" mass="12601">MLSFTIMGDHMRAIVYLISDGVVPSNIGRGYIVRRLIRRVVRTGRLLGIRGDGMGNLEGAFTPAIAEKVIELSSEINPDVNTRTTRIFEELKREELRFVQTLERGEKLLEQ</sequence>
<dbReference type="InterPro" id="IPR050058">
    <property type="entry name" value="Ala-tRNA_ligase"/>
</dbReference>